<comment type="cofactor">
    <cofactor evidence="5">
        <name>Fe(2+)</name>
        <dbReference type="ChEBI" id="CHEBI:29033"/>
    </cofactor>
    <text evidence="5">Binds 1 Fe(2+) ion per subunit.</text>
</comment>
<protein>
    <recommendedName>
        <fullName evidence="7">Fe2OG dioxygenase domain-containing protein</fullName>
    </recommendedName>
</protein>
<feature type="region of interest" description="Disordered" evidence="6">
    <location>
        <begin position="346"/>
        <end position="370"/>
    </location>
</feature>
<dbReference type="Pfam" id="PF13532">
    <property type="entry name" value="2OG-FeII_Oxy_2"/>
    <property type="match status" value="1"/>
</dbReference>
<evidence type="ECO:0000259" key="7">
    <source>
        <dbReference type="PROSITE" id="PS51471"/>
    </source>
</evidence>
<keyword evidence="3" id="KW-0560">Oxidoreductase</keyword>
<evidence type="ECO:0000256" key="6">
    <source>
        <dbReference type="SAM" id="MobiDB-lite"/>
    </source>
</evidence>
<dbReference type="InterPro" id="IPR037151">
    <property type="entry name" value="AlkB-like_sf"/>
</dbReference>
<name>A0A0B6ZDN0_9EUPU</name>
<evidence type="ECO:0000256" key="4">
    <source>
        <dbReference type="ARBA" id="ARBA00023004"/>
    </source>
</evidence>
<evidence type="ECO:0000256" key="3">
    <source>
        <dbReference type="ARBA" id="ARBA00023002"/>
    </source>
</evidence>
<sequence>MSQQIVASESEDCNEPDLFTPEFKRLKAKKPFPDLSEVTNLDRLPLTSLCISSPANKAISQYPVRSCGLKPVAGLKPCEEWKCFQFLQFPGFVVIRNPFLDGYQRYWVYQCLQSFPSDRDNVTNMSVLGDNSCRYLWQEFVQKESCTLDKQDPLRKLRWTTLGYHYNWTTKEYSEDSKAPFPPDVNCLSQYLAACLGYVPYQAEAAIVNYYHLDSTLAGHTDHSEIDQSAPLFSISFGQTAIFQLGGKTKSVAPISIFLESGDICVMSGECRLAYHAVPKILTPSPEKTIPSCFQIPDTTHHAICDCTIHNTAGCNLYTDSVMTDSHSTGVIPSCGNVDEIRITTGSSSSDSSLENEHSPQKHCSDSTAPHVGTEITTATLNNNSLSNMECLQYFQGYNSNIDKVNFRIEEVVTNLDFRPFEVYLRESRINLNVRQVLPPGWTNLQNIV</sequence>
<keyword evidence="2" id="KW-0223">Dioxygenase</keyword>
<dbReference type="GO" id="GO:0008198">
    <property type="term" value="F:ferrous iron binding"/>
    <property type="evidence" value="ECO:0007669"/>
    <property type="project" value="TreeGrafter"/>
</dbReference>
<reference evidence="8" key="1">
    <citation type="submission" date="2014-12" db="EMBL/GenBank/DDBJ databases">
        <title>Insight into the proteome of Arion vulgaris.</title>
        <authorList>
            <person name="Aradska J."/>
            <person name="Bulat T."/>
            <person name="Smidak R."/>
            <person name="Sarate P."/>
            <person name="Gangsoo J."/>
            <person name="Sialana F."/>
            <person name="Bilban M."/>
            <person name="Lubec G."/>
        </authorList>
    </citation>
    <scope>NUCLEOTIDE SEQUENCE</scope>
    <source>
        <tissue evidence="8">Skin</tissue>
    </source>
</reference>
<dbReference type="GO" id="GO:0005737">
    <property type="term" value="C:cytoplasm"/>
    <property type="evidence" value="ECO:0007669"/>
    <property type="project" value="TreeGrafter"/>
</dbReference>
<feature type="compositionally biased region" description="Basic and acidic residues" evidence="6">
    <location>
        <begin position="355"/>
        <end position="365"/>
    </location>
</feature>
<dbReference type="EMBL" id="HACG01019788">
    <property type="protein sequence ID" value="CEK66653.1"/>
    <property type="molecule type" value="Transcribed_RNA"/>
</dbReference>
<organism evidence="8">
    <name type="scientific">Arion vulgaris</name>
    <dbReference type="NCBI Taxonomy" id="1028688"/>
    <lineage>
        <taxon>Eukaryota</taxon>
        <taxon>Metazoa</taxon>
        <taxon>Spiralia</taxon>
        <taxon>Lophotrochozoa</taxon>
        <taxon>Mollusca</taxon>
        <taxon>Gastropoda</taxon>
        <taxon>Heterobranchia</taxon>
        <taxon>Euthyneura</taxon>
        <taxon>Panpulmonata</taxon>
        <taxon>Eupulmonata</taxon>
        <taxon>Stylommatophora</taxon>
        <taxon>Helicina</taxon>
        <taxon>Arionoidea</taxon>
        <taxon>Arionidae</taxon>
        <taxon>Arion</taxon>
    </lineage>
</organism>
<dbReference type="InterPro" id="IPR027450">
    <property type="entry name" value="AlkB-like"/>
</dbReference>
<evidence type="ECO:0000256" key="2">
    <source>
        <dbReference type="ARBA" id="ARBA00022964"/>
    </source>
</evidence>
<dbReference type="Gene3D" id="2.60.120.590">
    <property type="entry name" value="Alpha-ketoglutarate-dependent dioxygenase AlkB-like"/>
    <property type="match status" value="1"/>
</dbReference>
<dbReference type="PROSITE" id="PS51471">
    <property type="entry name" value="FE2OG_OXY"/>
    <property type="match status" value="1"/>
</dbReference>
<proteinExistence type="predicted"/>
<evidence type="ECO:0000256" key="5">
    <source>
        <dbReference type="PIRSR" id="PIRSR604574-2"/>
    </source>
</evidence>
<dbReference type="AlphaFoldDB" id="A0A0B6ZDN0"/>
<feature type="binding site" evidence="5">
    <location>
        <position position="276"/>
    </location>
    <ligand>
        <name>Fe cation</name>
        <dbReference type="ChEBI" id="CHEBI:24875"/>
        <note>catalytic</note>
    </ligand>
</feature>
<dbReference type="InterPro" id="IPR004574">
    <property type="entry name" value="Alkb"/>
</dbReference>
<dbReference type="GO" id="GO:0035513">
    <property type="term" value="P:oxidative RNA demethylation"/>
    <property type="evidence" value="ECO:0007669"/>
    <property type="project" value="TreeGrafter"/>
</dbReference>
<keyword evidence="1 5" id="KW-0479">Metal-binding</keyword>
<evidence type="ECO:0000313" key="8">
    <source>
        <dbReference type="EMBL" id="CEK66653.1"/>
    </source>
</evidence>
<feature type="domain" description="Fe2OG dioxygenase" evidence="7">
    <location>
        <begin position="202"/>
        <end position="297"/>
    </location>
</feature>
<dbReference type="InterPro" id="IPR005123">
    <property type="entry name" value="Oxoglu/Fe-dep_dioxygenase_dom"/>
</dbReference>
<dbReference type="GO" id="GO:0035516">
    <property type="term" value="F:broad specificity oxidative DNA demethylase activity"/>
    <property type="evidence" value="ECO:0007669"/>
    <property type="project" value="TreeGrafter"/>
</dbReference>
<dbReference type="GO" id="GO:0005634">
    <property type="term" value="C:nucleus"/>
    <property type="evidence" value="ECO:0007669"/>
    <property type="project" value="TreeGrafter"/>
</dbReference>
<gene>
    <name evidence="8" type="primary">ORF59652</name>
</gene>
<accession>A0A0B6ZDN0</accession>
<dbReference type="SUPFAM" id="SSF51197">
    <property type="entry name" value="Clavaminate synthase-like"/>
    <property type="match status" value="1"/>
</dbReference>
<dbReference type="GO" id="GO:0035515">
    <property type="term" value="F:oxidative RNA demethylase activity"/>
    <property type="evidence" value="ECO:0007669"/>
    <property type="project" value="TreeGrafter"/>
</dbReference>
<dbReference type="PANTHER" id="PTHR16557:SF2">
    <property type="entry name" value="NUCLEIC ACID DIOXYGENASE ALKBH1"/>
    <property type="match status" value="1"/>
</dbReference>
<feature type="binding site" evidence="5">
    <location>
        <position position="222"/>
    </location>
    <ligand>
        <name>Fe cation</name>
        <dbReference type="ChEBI" id="CHEBI:24875"/>
        <note>catalytic</note>
    </ligand>
</feature>
<feature type="binding site" evidence="5">
    <location>
        <position position="220"/>
    </location>
    <ligand>
        <name>Fe cation</name>
        <dbReference type="ChEBI" id="CHEBI:24875"/>
        <note>catalytic</note>
    </ligand>
</feature>
<dbReference type="PANTHER" id="PTHR16557">
    <property type="entry name" value="ALKYLATED DNA REPAIR PROTEIN ALKB-RELATED"/>
    <property type="match status" value="1"/>
</dbReference>
<evidence type="ECO:0000256" key="1">
    <source>
        <dbReference type="ARBA" id="ARBA00022723"/>
    </source>
</evidence>
<keyword evidence="4 5" id="KW-0408">Iron</keyword>